<dbReference type="PANTHER" id="PTHR38121:SF4">
    <property type="entry name" value="GH16 DOMAIN-CONTAINING PROTEIN-RELATED"/>
    <property type="match status" value="1"/>
</dbReference>
<dbReference type="InParanoid" id="B8MRC7"/>
<dbReference type="VEuPathDB" id="FungiDB:TSTA_055270"/>
<protein>
    <submittedName>
        <fullName evidence="2">Endo-1,3(4)-beta-glucanase, putative</fullName>
    </submittedName>
</protein>
<dbReference type="PANTHER" id="PTHR38121">
    <property type="entry name" value="GH16 DOMAIN-CONTAINING PROTEIN"/>
    <property type="match status" value="1"/>
</dbReference>
<reference evidence="3" key="1">
    <citation type="journal article" date="2015" name="Genome Announc.">
        <title>Genome sequence of the AIDS-associated pathogen Penicillium marneffei (ATCC18224) and its near taxonomic relative Talaromyces stipitatus (ATCC10500).</title>
        <authorList>
            <person name="Nierman W.C."/>
            <person name="Fedorova-Abrams N.D."/>
            <person name="Andrianopoulos A."/>
        </authorList>
    </citation>
    <scope>NUCLEOTIDE SEQUENCE [LARGE SCALE GENOMIC DNA]</scope>
    <source>
        <strain evidence="3">ATCC 10500 / CBS 375.48 / QM 6759 / NRRL 1006</strain>
    </source>
</reference>
<evidence type="ECO:0000313" key="3">
    <source>
        <dbReference type="Proteomes" id="UP000001745"/>
    </source>
</evidence>
<evidence type="ECO:0000256" key="1">
    <source>
        <dbReference type="SAM" id="Phobius"/>
    </source>
</evidence>
<sequence>MLVAEIAAFHVRPVAILRVKTADEALQFFANYNVLYAITMQYYLTFFVLITLTTVSAARSVQTPFSTDSSTEKRGPPCDCYSVSGPDAGYFQHHRFWDFRQVPLNLLAAKDFKFQPITQADASTATENNDINAAPILLKDTPFAAEWLIQDWQRSGSQLFPIPIANSNQNAFLTRSLAGGTSFLAMRTKRFERYSSTAEIETNISNFMHVSFRVRLRILGNDEPILSPPLIENKAFGKRNDEMADMRIQEDPRFQRIAARLPPSTGACVGIFTFFSRTSESDIEILTSDPPNRAHYANQPDYDPIRNIVIPGSQVAVDAHVPWTQWSTYRLDWLPGMSRWYVEDRLQASLAYGVPVDPSRLIVNIWSDGGLWSGNLTVGNSVHLGIEWIEIAYNLTGEAPRPCNVVCRIDGVKTPGVPEM</sequence>
<accession>B8MRC7</accession>
<dbReference type="SUPFAM" id="SSF49899">
    <property type="entry name" value="Concanavalin A-like lectins/glucanases"/>
    <property type="match status" value="1"/>
</dbReference>
<keyword evidence="1" id="KW-1133">Transmembrane helix</keyword>
<dbReference type="OrthoDB" id="4388755at2759"/>
<dbReference type="RefSeq" id="XP_002487133.1">
    <property type="nucleotide sequence ID" value="XM_002487088.1"/>
</dbReference>
<dbReference type="PhylomeDB" id="B8MRC7"/>
<dbReference type="InterPro" id="IPR013320">
    <property type="entry name" value="ConA-like_dom_sf"/>
</dbReference>
<organism evidence="2 3">
    <name type="scientific">Talaromyces stipitatus (strain ATCC 10500 / CBS 375.48 / QM 6759 / NRRL 1006)</name>
    <name type="common">Penicillium stipitatum</name>
    <dbReference type="NCBI Taxonomy" id="441959"/>
    <lineage>
        <taxon>Eukaryota</taxon>
        <taxon>Fungi</taxon>
        <taxon>Dikarya</taxon>
        <taxon>Ascomycota</taxon>
        <taxon>Pezizomycotina</taxon>
        <taxon>Eurotiomycetes</taxon>
        <taxon>Eurotiomycetidae</taxon>
        <taxon>Eurotiales</taxon>
        <taxon>Trichocomaceae</taxon>
        <taxon>Talaromyces</taxon>
        <taxon>Talaromyces sect. Talaromyces</taxon>
    </lineage>
</organism>
<dbReference type="HOGENOM" id="CLU_039765_2_0_1"/>
<dbReference type="OMA" id="WSTHRLD"/>
<name>B8MRC7_TALSN</name>
<dbReference type="EMBL" id="EQ962659">
    <property type="protein sequence ID" value="EED13022.1"/>
    <property type="molecule type" value="Genomic_DNA"/>
</dbReference>
<proteinExistence type="predicted"/>
<dbReference type="STRING" id="441959.B8MRC7"/>
<dbReference type="CDD" id="cd00413">
    <property type="entry name" value="Glyco_hydrolase_16"/>
    <property type="match status" value="1"/>
</dbReference>
<evidence type="ECO:0000313" key="2">
    <source>
        <dbReference type="EMBL" id="EED13022.1"/>
    </source>
</evidence>
<dbReference type="Proteomes" id="UP000001745">
    <property type="component" value="Unassembled WGS sequence"/>
</dbReference>
<dbReference type="GeneID" id="8102220"/>
<dbReference type="Gene3D" id="2.60.120.200">
    <property type="match status" value="1"/>
</dbReference>
<gene>
    <name evidence="2" type="ORF">TSTA_055270</name>
</gene>
<keyword evidence="1" id="KW-0812">Transmembrane</keyword>
<dbReference type="AlphaFoldDB" id="B8MRC7"/>
<feature type="transmembrane region" description="Helical" evidence="1">
    <location>
        <begin position="34"/>
        <end position="55"/>
    </location>
</feature>
<keyword evidence="1" id="KW-0472">Membrane</keyword>
<dbReference type="eggNOG" id="ENOG502S0II">
    <property type="taxonomic scope" value="Eukaryota"/>
</dbReference>
<keyword evidence="3" id="KW-1185">Reference proteome</keyword>